<feature type="coiled-coil region" evidence="1">
    <location>
        <begin position="1641"/>
        <end position="1689"/>
    </location>
</feature>
<keyword evidence="1" id="KW-0175">Coiled coil</keyword>
<feature type="compositionally biased region" description="Polar residues" evidence="2">
    <location>
        <begin position="2168"/>
        <end position="2182"/>
    </location>
</feature>
<keyword evidence="4" id="KW-1185">Reference proteome</keyword>
<dbReference type="InParanoid" id="A0A067R748"/>
<feature type="coiled-coil region" evidence="1">
    <location>
        <begin position="487"/>
        <end position="545"/>
    </location>
</feature>
<feature type="region of interest" description="Disordered" evidence="2">
    <location>
        <begin position="2104"/>
        <end position="2128"/>
    </location>
</feature>
<feature type="coiled-coil region" evidence="1">
    <location>
        <begin position="1753"/>
        <end position="1780"/>
    </location>
</feature>
<organism evidence="3 4">
    <name type="scientific">Zootermopsis nevadensis</name>
    <name type="common">Dampwood termite</name>
    <dbReference type="NCBI Taxonomy" id="136037"/>
    <lineage>
        <taxon>Eukaryota</taxon>
        <taxon>Metazoa</taxon>
        <taxon>Ecdysozoa</taxon>
        <taxon>Arthropoda</taxon>
        <taxon>Hexapoda</taxon>
        <taxon>Insecta</taxon>
        <taxon>Pterygota</taxon>
        <taxon>Neoptera</taxon>
        <taxon>Polyneoptera</taxon>
        <taxon>Dictyoptera</taxon>
        <taxon>Blattodea</taxon>
        <taxon>Blattoidea</taxon>
        <taxon>Termitoidae</taxon>
        <taxon>Termopsidae</taxon>
        <taxon>Zootermopsis</taxon>
    </lineage>
</organism>
<feature type="coiled-coil region" evidence="1">
    <location>
        <begin position="788"/>
        <end position="864"/>
    </location>
</feature>
<dbReference type="STRING" id="136037.A0A067R748"/>
<dbReference type="Gene3D" id="1.10.287.1490">
    <property type="match status" value="2"/>
</dbReference>
<dbReference type="PANTHER" id="PTHR23159:SF31">
    <property type="entry name" value="CENTROSOME-ASSOCIATED PROTEIN CEP250 ISOFORM X1"/>
    <property type="match status" value="1"/>
</dbReference>
<feature type="compositionally biased region" description="Basic and acidic residues" evidence="2">
    <location>
        <begin position="2104"/>
        <end position="2113"/>
    </location>
</feature>
<evidence type="ECO:0000313" key="3">
    <source>
        <dbReference type="EMBL" id="KDR19230.1"/>
    </source>
</evidence>
<evidence type="ECO:0000313" key="4">
    <source>
        <dbReference type="Proteomes" id="UP000027135"/>
    </source>
</evidence>
<dbReference type="OMA" id="MEREYCK"/>
<feature type="region of interest" description="Disordered" evidence="2">
    <location>
        <begin position="628"/>
        <end position="662"/>
    </location>
</feature>
<protein>
    <submittedName>
        <fullName evidence="3">Uncharacterized protein</fullName>
    </submittedName>
</protein>
<gene>
    <name evidence="3" type="ORF">L798_06285</name>
</gene>
<feature type="coiled-coil region" evidence="1">
    <location>
        <begin position="317"/>
        <end position="426"/>
    </location>
</feature>
<feature type="coiled-coil region" evidence="1">
    <location>
        <begin position="977"/>
        <end position="1200"/>
    </location>
</feature>
<reference evidence="3 4" key="1">
    <citation type="journal article" date="2014" name="Nat. Commun.">
        <title>Molecular traces of alternative social organization in a termite genome.</title>
        <authorList>
            <person name="Terrapon N."/>
            <person name="Li C."/>
            <person name="Robertson H.M."/>
            <person name="Ji L."/>
            <person name="Meng X."/>
            <person name="Booth W."/>
            <person name="Chen Z."/>
            <person name="Childers C.P."/>
            <person name="Glastad K.M."/>
            <person name="Gokhale K."/>
            <person name="Gowin J."/>
            <person name="Gronenberg W."/>
            <person name="Hermansen R.A."/>
            <person name="Hu H."/>
            <person name="Hunt B.G."/>
            <person name="Huylmans A.K."/>
            <person name="Khalil S.M."/>
            <person name="Mitchell R.D."/>
            <person name="Munoz-Torres M.C."/>
            <person name="Mustard J.A."/>
            <person name="Pan H."/>
            <person name="Reese J.T."/>
            <person name="Scharf M.E."/>
            <person name="Sun F."/>
            <person name="Vogel H."/>
            <person name="Xiao J."/>
            <person name="Yang W."/>
            <person name="Yang Z."/>
            <person name="Yang Z."/>
            <person name="Zhou J."/>
            <person name="Zhu J."/>
            <person name="Brent C.S."/>
            <person name="Elsik C.G."/>
            <person name="Goodisman M.A."/>
            <person name="Liberles D.A."/>
            <person name="Roe R.M."/>
            <person name="Vargo E.L."/>
            <person name="Vilcinskas A."/>
            <person name="Wang J."/>
            <person name="Bornberg-Bauer E."/>
            <person name="Korb J."/>
            <person name="Zhang G."/>
            <person name="Liebig J."/>
        </authorList>
    </citation>
    <scope>NUCLEOTIDE SEQUENCE [LARGE SCALE GENOMIC DNA]</scope>
    <source>
        <tissue evidence="3">Whole organism</tissue>
    </source>
</reference>
<evidence type="ECO:0000256" key="2">
    <source>
        <dbReference type="SAM" id="MobiDB-lite"/>
    </source>
</evidence>
<feature type="coiled-coil region" evidence="1">
    <location>
        <begin position="149"/>
        <end position="281"/>
    </location>
</feature>
<accession>A0A067R748</accession>
<name>A0A067R748_ZOONE</name>
<evidence type="ECO:0000256" key="1">
    <source>
        <dbReference type="SAM" id="Coils"/>
    </source>
</evidence>
<feature type="coiled-coil region" evidence="1">
    <location>
        <begin position="900"/>
        <end position="941"/>
    </location>
</feature>
<feature type="region of interest" description="Disordered" evidence="2">
    <location>
        <begin position="2158"/>
        <end position="2182"/>
    </location>
</feature>
<feature type="coiled-coil region" evidence="1">
    <location>
        <begin position="1816"/>
        <end position="1904"/>
    </location>
</feature>
<feature type="coiled-coil region" evidence="1">
    <location>
        <begin position="2044"/>
        <end position="2071"/>
    </location>
</feature>
<dbReference type="PANTHER" id="PTHR23159">
    <property type="entry name" value="CENTROSOMAL PROTEIN 2"/>
    <property type="match status" value="1"/>
</dbReference>
<proteinExistence type="predicted"/>
<sequence>MLPVFKQEYLSSSIQELTGNTFFETPLEEFELQLMHAESRLSQDSIVSPERPSCNITVRKGKKQHVTFEDQAEYTGYQSKDTVEMGSQTDAFPINFSSHSTDTLQSNFNETPPRVLRERIKHYQKEYDELRDFTVLEKQIYNVGSYKELNQLETENRHLQKSIGDLEAMILDVNCTNSKLSGENKSLKERLEKESEKCNDLTGHFQTLHETEAALSERSQEMVTLKKQLNMANQRIKHLENEKNDFDMIRELAEGNLKRRNEELTHSLEDALMKLKELHQSGSNVLTDDMNKHIQTSKEEDDHVAELKHNSEELTGISTCTVDLNKLQDEMKVLREENSMYIQELKEKNTYLEQLKQENEQLKVNDLSAHLDSAKEELNSLQEINLLYVGQLKEKDEHLEMLTKLIEELNSEKAESVKDIHDSKENNVCQVEQNGNFAEIGTCTSDFVAQEDDSVYGGHRAYVEQLVEKDNYLEIAKQSIEDQDSVKDADLKDVEQLQDEIRCLELLKMDNEQLKEQNLLYIEQLKEKDRSLEILKHQIEDLNSVKIANLKYVDELEEIDFTGHKEIISLEEDNSMCIEKPKERDDYLKMLTRQIDGSDPVKKYNFNYNEQLQKKEKCPEVMLQQNELQGTNTEGLSGVQDDTKSEEGDNSLHTLTQQTRDSDSAKEANFKCFEQLQDTCLGQLTQEFEELKGSLLNTQEMSSIRDEVKSVVENNLTGNEQLKVKDECLELPEKKIDQNIELSITERKRNEENLFHAEQSREISNHNEMLKHHIEDLDCMKVAHIKCINELKEKIISLHKEINMLKDENSVYIKQLREKDDYLQVLTQQIEELNSTRESDLKCSDEFKENNIKQQDEIVFLKEEISSYLEQLKERDNHFQTLKQQIEDMNSVKEFNLKCIDELNLNNIRLQEKINCLNEENSMYKEQIMEKDNNLETLHQQISAIGFVKEANIKQINELKDFNVSVQEEMYSMKNENSTYIKQLKEKDNNLEAQKQQIEDLNSVKEDNLKSVDELRKSNVGMQEEIDSLKKEISMYSEQLAEKDNYIETLKQELKALDNVKEINIKYTDDLKQNYVNVQDEIMSLKEENSTYIKQLKEKDNNLEAHKQQIEDLNSVKEDNLKSVDELRKSNVGMQEEIDSLKKEISMYSEQLAEKDNYLETLKQELKALDNVKEINIKYTDDLKQNYVNVQDEIMSLKEENSAFIKQLKEKDNYFQTLKQQIEDLVSVKEANLKYIQQLEKDKYAEVFRTDNNERSYDNGVFTAEVDHCRKELPAESSVIDKSISDMSYEIASCRRAILKEIRCLKPNYDVESVSQVCLTKLLKILLKVVMEKEEEVLHVFQVQMDEVCAKASDYEREYADKDRRKDCWVRELETEVERLQAELTRIEEENKALKMDDHLDYIKILEQEKADLIKTVRQSDSDLAIVQIEVNSMNEKMKSCDKDVAKKMEDLEFLVEEKDSLICQLKEELESQLKKQADVAVLRKEIFGLEESNAVLNEKLEKRNNDSSLLLEKLEELQCAVLSEKNKTQDVMAKLGSLETELKSLSRKNCDLIEEMNANKEVHSILLKEKECSSEMTLNLKRVTEDLATKQDELNSERNLRCQLEKDVAIVVKMREESGQLQMLQLEDGLQKQKELAMKNENLAVYITELKDEVKKLRDENVSLRASFETLVAEKDGINSEIDDLKKQLVMCLQEKASLAADFVRLQKYVQQQQDALRNENRSSIDETDNCAQNLHSESQSLSARLADGMAHENSETELKKLKEKLEICMKEKLALDDENELLVTRIRGLENMLETYCVINNGLEKSKGVLEEDKRRLLSELSDSHRRLSDAESEIRELKLKSPALKDGSVSQENSILHCSVKELQTENESLRNRNELLFQKNQSANQNIAALHAQYRQLETHLAQRTHVAKLSVATNTDISGSCQCKELGKQVQELKVINAERNNRIGILELQVKAEDFPHRQKVKELQDSLSFYQSKNMELKTDLRRLHKILKHSEQICDSCRKRNSVKPKHVAIQTDEVKDEDFSMAGGGGSGIIREDQLMKMRIRIRELESKNEMLKELCRSRRQRILELEEMLEVHLRSRDKKKEHVSELRDVQVVERPSNRADSLRDAGQVQRSQEFGSGPVNVAAGNKENFLESHKALMRQRRNMYSKNYKPDVRRPLNENISGIQDSDISFED</sequence>
<feature type="coiled-coil region" evidence="1">
    <location>
        <begin position="1370"/>
        <end position="1397"/>
    </location>
</feature>
<dbReference type="Proteomes" id="UP000027135">
    <property type="component" value="Unassembled WGS sequence"/>
</dbReference>
<dbReference type="EMBL" id="KK852657">
    <property type="protein sequence ID" value="KDR19230.1"/>
    <property type="molecule type" value="Genomic_DNA"/>
</dbReference>